<dbReference type="RefSeq" id="XP_003685587.1">
    <property type="nucleotide sequence ID" value="XM_003685539.1"/>
</dbReference>
<keyword evidence="2" id="KW-0175">Coiled coil</keyword>
<reference evidence="4 5" key="1">
    <citation type="journal article" date="2011" name="Proc. Natl. Acad. Sci. U.S.A.">
        <title>Evolutionary erosion of yeast sex chromosomes by mating-type switching accidents.</title>
        <authorList>
            <person name="Gordon J.L."/>
            <person name="Armisen D."/>
            <person name="Proux-Wera E."/>
            <person name="Oheigeartaigh S.S."/>
            <person name="Byrne K.P."/>
            <person name="Wolfe K.H."/>
        </authorList>
    </citation>
    <scope>NUCLEOTIDE SEQUENCE [LARGE SCALE GENOMIC DNA]</scope>
    <source>
        <strain evidence="5">ATCC 24235 / CBS 4417 / NBRC 1672 / NRRL Y-8282 / UCD 70-5</strain>
    </source>
</reference>
<protein>
    <recommendedName>
        <fullName evidence="3">PCI domain-containing protein</fullName>
    </recommendedName>
</protein>
<dbReference type="Proteomes" id="UP000005666">
    <property type="component" value="Chromosome 5"/>
</dbReference>
<dbReference type="InterPro" id="IPR036388">
    <property type="entry name" value="WH-like_DNA-bd_sf"/>
</dbReference>
<dbReference type="Pfam" id="PF01399">
    <property type="entry name" value="PCI"/>
    <property type="match status" value="1"/>
</dbReference>
<keyword evidence="5" id="KW-1185">Reference proteome</keyword>
<evidence type="ECO:0000256" key="2">
    <source>
        <dbReference type="SAM" id="Coils"/>
    </source>
</evidence>
<evidence type="ECO:0000313" key="5">
    <source>
        <dbReference type="Proteomes" id="UP000005666"/>
    </source>
</evidence>
<dbReference type="PANTHER" id="PTHR12732">
    <property type="entry name" value="UNCHARACTERIZED PROTEASOME COMPONENT REGION PCI-CONTAINING"/>
    <property type="match status" value="1"/>
</dbReference>
<dbReference type="InterPro" id="IPR000717">
    <property type="entry name" value="PCI_dom"/>
</dbReference>
<evidence type="ECO:0000313" key="4">
    <source>
        <dbReference type="EMBL" id="CCE63153.1"/>
    </source>
</evidence>
<evidence type="ECO:0000256" key="1">
    <source>
        <dbReference type="ARBA" id="ARBA00025771"/>
    </source>
</evidence>
<gene>
    <name evidence="4" type="primary">TPHA0E00580</name>
    <name evidence="4" type="ordered locus">TPHA_0E00580</name>
</gene>
<dbReference type="OrthoDB" id="10252687at2759"/>
<dbReference type="eggNOG" id="KOG2688">
    <property type="taxonomic scope" value="Eukaryota"/>
</dbReference>
<dbReference type="GO" id="GO:0003723">
    <property type="term" value="F:RNA binding"/>
    <property type="evidence" value="ECO:0007669"/>
    <property type="project" value="InterPro"/>
</dbReference>
<dbReference type="GO" id="GO:0003690">
    <property type="term" value="F:double-stranded DNA binding"/>
    <property type="evidence" value="ECO:0007669"/>
    <property type="project" value="InterPro"/>
</dbReference>
<dbReference type="OMA" id="ESQTNWI"/>
<dbReference type="EMBL" id="HE612860">
    <property type="protein sequence ID" value="CCE63153.1"/>
    <property type="molecule type" value="Genomic_DNA"/>
</dbReference>
<dbReference type="PROSITE" id="PS50250">
    <property type="entry name" value="PCI"/>
    <property type="match status" value="1"/>
</dbReference>
<dbReference type="PANTHER" id="PTHR12732:SF0">
    <property type="entry name" value="PCI DOMAIN-CONTAINING PROTEIN 2"/>
    <property type="match status" value="1"/>
</dbReference>
<dbReference type="STRING" id="1071381.G8BTC5"/>
<proteinExistence type="inferred from homology"/>
<dbReference type="Gene3D" id="1.10.10.10">
    <property type="entry name" value="Winged helix-like DNA-binding domain superfamily/Winged helix DNA-binding domain"/>
    <property type="match status" value="1"/>
</dbReference>
<dbReference type="InterPro" id="IPR045114">
    <property type="entry name" value="Csn12-like"/>
</dbReference>
<organism evidence="4 5">
    <name type="scientific">Tetrapisispora phaffii (strain ATCC 24235 / CBS 4417 / NBRC 1672 / NRRL Y-8282 / UCD 70-5)</name>
    <name type="common">Yeast</name>
    <name type="synonym">Fabospora phaffii</name>
    <dbReference type="NCBI Taxonomy" id="1071381"/>
    <lineage>
        <taxon>Eukaryota</taxon>
        <taxon>Fungi</taxon>
        <taxon>Dikarya</taxon>
        <taxon>Ascomycota</taxon>
        <taxon>Saccharomycotina</taxon>
        <taxon>Saccharomycetes</taxon>
        <taxon>Saccharomycetales</taxon>
        <taxon>Saccharomycetaceae</taxon>
        <taxon>Tetrapisispora</taxon>
    </lineage>
</organism>
<comment type="similarity">
    <text evidence="1">Belongs to the CSN12 family.</text>
</comment>
<feature type="coiled-coil region" evidence="2">
    <location>
        <begin position="374"/>
        <end position="401"/>
    </location>
</feature>
<dbReference type="KEGG" id="tpf:TPHA_0E00580"/>
<dbReference type="HOGENOM" id="CLU_031567_2_1_1"/>
<dbReference type="SMART" id="SM00753">
    <property type="entry name" value="PAM"/>
    <property type="match status" value="1"/>
</dbReference>
<dbReference type="AlphaFoldDB" id="G8BTC5"/>
<dbReference type="GO" id="GO:0000747">
    <property type="term" value="P:conjugation with cellular fusion"/>
    <property type="evidence" value="ECO:0007669"/>
    <property type="project" value="EnsemblFungi"/>
</dbReference>
<dbReference type="GO" id="GO:0071444">
    <property type="term" value="P:cellular response to pheromone"/>
    <property type="evidence" value="ECO:0007669"/>
    <property type="project" value="EnsemblFungi"/>
</dbReference>
<accession>G8BTC5</accession>
<dbReference type="GO" id="GO:0000398">
    <property type="term" value="P:mRNA splicing, via spliceosome"/>
    <property type="evidence" value="ECO:0007669"/>
    <property type="project" value="EnsemblFungi"/>
</dbReference>
<sequence>MIKIDSELGPTDAVDIDLYFKKKYSDSGFYLFLSATKKEHQCTFLLQSSDDKLAKLYNICIKLHAGAYNILSLCQEQVRIMNRISETETDWITEPLWFVCHQMIQYCSTDTAQLENCGRLIHRSFNLCLNDRNPVLSSNRKSGSYSLANLEFIIYHKLKNRDMMKNLVKVLQSRNMDIIMDQPSNKEKNSIKVGHMVRYYYYLGEYYGCFESDFNKASTFLSIALLHCNFNYKTHIAKILVLLVPFVIVSRKMYPNEKVLTQLLSATGQYGEKLFKFIIQLVYCLKSGDIHGYDKFVSSNEVFLLKNGIYVAMCHIRELVFLKFFKTCTKMIGNNKTIVPLSSIAEVYGNYSQRKKKIRRLINMKSKKDTKIPIDITSLENKEMNENMDELECLLANLINKGFIKGYLSHSNRCIVLSKNDAFPHLSSSL</sequence>
<dbReference type="GO" id="GO:0000791">
    <property type="term" value="C:euchromatin"/>
    <property type="evidence" value="ECO:0007669"/>
    <property type="project" value="EnsemblFungi"/>
</dbReference>
<dbReference type="GeneID" id="11531304"/>
<name>G8BTC5_TETPH</name>
<evidence type="ECO:0000259" key="3">
    <source>
        <dbReference type="PROSITE" id="PS50250"/>
    </source>
</evidence>
<feature type="domain" description="PCI" evidence="3">
    <location>
        <begin position="198"/>
        <end position="422"/>
    </location>
</feature>